<dbReference type="EMBL" id="CP013200">
    <property type="protein sequence ID" value="ALO65644.1"/>
    <property type="molecule type" value="Genomic_DNA"/>
</dbReference>
<evidence type="ECO:0000256" key="3">
    <source>
        <dbReference type="ARBA" id="ARBA00022741"/>
    </source>
</evidence>
<dbReference type="Gene3D" id="3.40.1190.20">
    <property type="match status" value="1"/>
</dbReference>
<dbReference type="OrthoDB" id="9795789at2"/>
<dbReference type="InterPro" id="IPR050306">
    <property type="entry name" value="PfkB_Carbo_kinase"/>
</dbReference>
<accession>A0A0S2LVU5</accession>
<sequence>MLTVIGEALIDEVVQAGRAAVPHVGGSPMNVAVGLARLGHPVQFLGRMGQDAYGDMVAGHLKANDVLVPLAPDALPTSVARAVLDSDGAASYEFALDWTLPALAAGQGMTAAGITSGDAAESASQFMLNGTTLLHTGSIATMLAPGEAHVFDAVVTAHPHATISYDPNCRPSIIGDVAHAREQAEKFVRLADVIKASDEDLEWLYPGTDPKESARRWLALGGTEGPAVVVVTQGAGGPWAVCAAGEAECQVPSVDVVDTVGAGDSFMAALLSSLVDRELDGAHRRAELRSINVQALTEVIEYAARAAAITVSRAGANPPNRAELAK</sequence>
<keyword evidence="2" id="KW-0808">Transferase</keyword>
<keyword evidence="3" id="KW-0547">Nucleotide-binding</keyword>
<dbReference type="PANTHER" id="PTHR43085:SF1">
    <property type="entry name" value="PSEUDOURIDINE KINASE-RELATED"/>
    <property type="match status" value="1"/>
</dbReference>
<dbReference type="InterPro" id="IPR011611">
    <property type="entry name" value="PfkB_dom"/>
</dbReference>
<keyword evidence="4 7" id="KW-0418">Kinase</keyword>
<dbReference type="GO" id="GO:0005524">
    <property type="term" value="F:ATP binding"/>
    <property type="evidence" value="ECO:0007669"/>
    <property type="project" value="UniProtKB-KW"/>
</dbReference>
<dbReference type="CDD" id="cd01167">
    <property type="entry name" value="bac_FRK"/>
    <property type="match status" value="1"/>
</dbReference>
<dbReference type="PROSITE" id="PS00583">
    <property type="entry name" value="PFKB_KINASES_1"/>
    <property type="match status" value="1"/>
</dbReference>
<evidence type="ECO:0000256" key="2">
    <source>
        <dbReference type="ARBA" id="ARBA00022679"/>
    </source>
</evidence>
<dbReference type="InterPro" id="IPR029056">
    <property type="entry name" value="Ribokinase-like"/>
</dbReference>
<gene>
    <name evidence="7" type="ORF">AS189_02990</name>
</gene>
<dbReference type="GO" id="GO:0016301">
    <property type="term" value="F:kinase activity"/>
    <property type="evidence" value="ECO:0007669"/>
    <property type="project" value="UniProtKB-KW"/>
</dbReference>
<dbReference type="PANTHER" id="PTHR43085">
    <property type="entry name" value="HEXOKINASE FAMILY MEMBER"/>
    <property type="match status" value="1"/>
</dbReference>
<dbReference type="Pfam" id="PF00294">
    <property type="entry name" value="PfkB"/>
    <property type="match status" value="1"/>
</dbReference>
<feature type="domain" description="Carbohydrate kinase PfkB" evidence="6">
    <location>
        <begin position="11"/>
        <end position="320"/>
    </location>
</feature>
<name>A0A0S2LVU5_9MICC</name>
<comment type="similarity">
    <text evidence="1">Belongs to the carbohydrate kinase PfkB family.</text>
</comment>
<evidence type="ECO:0000313" key="8">
    <source>
        <dbReference type="Proteomes" id="UP000059574"/>
    </source>
</evidence>
<evidence type="ECO:0000256" key="5">
    <source>
        <dbReference type="ARBA" id="ARBA00022840"/>
    </source>
</evidence>
<dbReference type="InterPro" id="IPR002173">
    <property type="entry name" value="Carboh/pur_kinase_PfkB_CS"/>
</dbReference>
<dbReference type="AlphaFoldDB" id="A0A0S2LVU5"/>
<dbReference type="SUPFAM" id="SSF53613">
    <property type="entry name" value="Ribokinase-like"/>
    <property type="match status" value="1"/>
</dbReference>
<protein>
    <submittedName>
        <fullName evidence="7">Ribokinase</fullName>
    </submittedName>
</protein>
<dbReference type="Proteomes" id="UP000059574">
    <property type="component" value="Chromosome"/>
</dbReference>
<proteinExistence type="inferred from homology"/>
<dbReference type="PROSITE" id="PS00584">
    <property type="entry name" value="PFKB_KINASES_2"/>
    <property type="match status" value="1"/>
</dbReference>
<evidence type="ECO:0000256" key="4">
    <source>
        <dbReference type="ARBA" id="ARBA00022777"/>
    </source>
</evidence>
<reference evidence="8" key="1">
    <citation type="submission" date="2015-11" db="EMBL/GenBank/DDBJ databases">
        <authorList>
            <person name="Kumar R."/>
            <person name="Singh D."/>
            <person name="Swarnkar M.K."/>
            <person name="Singh A.K."/>
            <person name="Kumar S."/>
        </authorList>
    </citation>
    <scope>NUCLEOTIDE SEQUENCE [LARGE SCALE GENOMIC DNA]</scope>
    <source>
        <strain evidence="8">ERGS4:06</strain>
    </source>
</reference>
<organism evidence="7 8">
    <name type="scientific">Arthrobacter alpinus</name>
    <dbReference type="NCBI Taxonomy" id="656366"/>
    <lineage>
        <taxon>Bacteria</taxon>
        <taxon>Bacillati</taxon>
        <taxon>Actinomycetota</taxon>
        <taxon>Actinomycetes</taxon>
        <taxon>Micrococcales</taxon>
        <taxon>Micrococcaceae</taxon>
        <taxon>Arthrobacter</taxon>
    </lineage>
</organism>
<evidence type="ECO:0000313" key="7">
    <source>
        <dbReference type="EMBL" id="ALO65644.1"/>
    </source>
</evidence>
<evidence type="ECO:0000256" key="1">
    <source>
        <dbReference type="ARBA" id="ARBA00010688"/>
    </source>
</evidence>
<keyword evidence="5" id="KW-0067">ATP-binding</keyword>
<reference evidence="7 8" key="2">
    <citation type="journal article" date="2016" name="J. Biotechnol.">
        <title>Complete genome sequence of Arthrobacter alpinus ERGS4:06, a yellow pigmented bacterium tolerant to cold and radiations isolated from Sikkim Himalaya.</title>
        <authorList>
            <person name="Kumar R."/>
            <person name="Singh D."/>
            <person name="Swarnkar M.K."/>
            <person name="Singh A.K."/>
            <person name="Kumar S."/>
        </authorList>
    </citation>
    <scope>NUCLEOTIDE SEQUENCE [LARGE SCALE GENOMIC DNA]</scope>
    <source>
        <strain evidence="7 8">ERGS4:06</strain>
    </source>
</reference>
<dbReference type="RefSeq" id="WP_062286273.1">
    <property type="nucleotide sequence ID" value="NZ_CP013200.1"/>
</dbReference>
<evidence type="ECO:0000259" key="6">
    <source>
        <dbReference type="Pfam" id="PF00294"/>
    </source>
</evidence>